<keyword evidence="1" id="KW-0472">Membrane</keyword>
<keyword evidence="1" id="KW-1133">Transmembrane helix</keyword>
<dbReference type="AlphaFoldDB" id="A0A6S6SNZ4"/>
<dbReference type="InterPro" id="IPR038672">
    <property type="entry name" value="CpcT/CpeT_sf"/>
</dbReference>
<reference evidence="2" key="1">
    <citation type="submission" date="2020-01" db="EMBL/GenBank/DDBJ databases">
        <authorList>
            <person name="Meier V. D."/>
            <person name="Meier V D."/>
        </authorList>
    </citation>
    <scope>NUCLEOTIDE SEQUENCE</scope>
    <source>
        <strain evidence="2">HLG_WM_MAG_10</strain>
    </source>
</reference>
<name>A0A6S6SNZ4_9BACT</name>
<accession>A0A6S6SNZ4</accession>
<dbReference type="GO" id="GO:0016829">
    <property type="term" value="F:lyase activity"/>
    <property type="evidence" value="ECO:0007669"/>
    <property type="project" value="InterPro"/>
</dbReference>
<evidence type="ECO:0000256" key="1">
    <source>
        <dbReference type="SAM" id="Phobius"/>
    </source>
</evidence>
<dbReference type="Pfam" id="PF06206">
    <property type="entry name" value="CpeT"/>
    <property type="match status" value="1"/>
</dbReference>
<dbReference type="CDD" id="cd16338">
    <property type="entry name" value="CpcT"/>
    <property type="match status" value="1"/>
</dbReference>
<dbReference type="EMBL" id="CACVAQ010000102">
    <property type="protein sequence ID" value="CAA6804717.1"/>
    <property type="molecule type" value="Genomic_DNA"/>
</dbReference>
<feature type="transmembrane region" description="Helical" evidence="1">
    <location>
        <begin position="21"/>
        <end position="41"/>
    </location>
</feature>
<protein>
    <submittedName>
        <fullName evidence="2">Uncharacterized protein</fullName>
    </submittedName>
</protein>
<sequence length="268" mass="31911">MNHYQPSQKKRFSNLRQLGNIQFWVLGLVTIFCLGLNTTSYGQKKKRNKKHILPYLKNVKTAEEISEIYNKFERLKYQVLGHFSNKEQVLAKKTTERLQEFIVMPILTDRPGEFWVYLEFFSPTLIKEPMDQRVEQYVQVTRDSFRMEVYYLKNPEKYVNAWKNSKFPDLNIKTDLVRGDRCDLIIAHQEDKPGTFKTVPPKEINCEMLTAEGPARYVDLEFELSDDQYIMWFHFYTSTKKHLKQSSENGLEFKRLTEDEMGHLLLKN</sequence>
<keyword evidence="1" id="KW-0812">Transmembrane</keyword>
<evidence type="ECO:0000313" key="2">
    <source>
        <dbReference type="EMBL" id="CAA6804717.1"/>
    </source>
</evidence>
<gene>
    <name evidence="2" type="ORF">HELGO_WM12691</name>
</gene>
<organism evidence="2">
    <name type="scientific">uncultured Aureispira sp</name>
    <dbReference type="NCBI Taxonomy" id="1331704"/>
    <lineage>
        <taxon>Bacteria</taxon>
        <taxon>Pseudomonadati</taxon>
        <taxon>Bacteroidota</taxon>
        <taxon>Saprospiria</taxon>
        <taxon>Saprospirales</taxon>
        <taxon>Saprospiraceae</taxon>
        <taxon>Aureispira</taxon>
        <taxon>environmental samples</taxon>
    </lineage>
</organism>
<proteinExistence type="predicted"/>
<dbReference type="InterPro" id="IPR010404">
    <property type="entry name" value="CpcT/CpeT"/>
</dbReference>
<dbReference type="Gene3D" id="2.40.128.590">
    <property type="entry name" value="CpcT/CpeT domain"/>
    <property type="match status" value="1"/>
</dbReference>